<feature type="binding site" evidence="9">
    <location>
        <position position="608"/>
    </location>
    <ligand>
        <name>Zn(2+)</name>
        <dbReference type="ChEBI" id="CHEBI:29105"/>
        <label>1</label>
    </ligand>
</feature>
<dbReference type="SUPFAM" id="SSF48056">
    <property type="entry name" value="Di-copper centre-containing domain"/>
    <property type="match status" value="1"/>
</dbReference>
<dbReference type="PRINTS" id="PR00092">
    <property type="entry name" value="TYROSINASE"/>
</dbReference>
<dbReference type="PANTHER" id="PTHR11474">
    <property type="entry name" value="TYROSINASE FAMILY MEMBER"/>
    <property type="match status" value="1"/>
</dbReference>
<accession>A0A8S1IXD9</accession>
<feature type="binding site" evidence="9">
    <location>
        <position position="660"/>
    </location>
    <ligand>
        <name>Zn(2+)</name>
        <dbReference type="ChEBI" id="CHEBI:29105"/>
        <label>2</label>
        <note>catalytic</note>
    </ligand>
</feature>
<keyword evidence="6" id="KW-0186">Copper</keyword>
<dbReference type="InterPro" id="IPR036365">
    <property type="entry name" value="PGBD-like_sf"/>
</dbReference>
<dbReference type="InterPro" id="IPR008922">
    <property type="entry name" value="Di-copper_centre_dom_sf"/>
</dbReference>
<dbReference type="PRINTS" id="PR00138">
    <property type="entry name" value="MATRIXIN"/>
</dbReference>
<evidence type="ECO:0000313" key="11">
    <source>
        <dbReference type="EMBL" id="CAD7699860.1"/>
    </source>
</evidence>
<protein>
    <recommendedName>
        <fullName evidence="10">Tyrosinase copper-binding domain-containing protein</fullName>
    </recommendedName>
</protein>
<feature type="binding site" evidence="9">
    <location>
        <position position="600"/>
    </location>
    <ligand>
        <name>Ca(2+)</name>
        <dbReference type="ChEBI" id="CHEBI:29108"/>
        <label>3</label>
    </ligand>
</feature>
<dbReference type="OrthoDB" id="534509at2759"/>
<feature type="binding site" evidence="9">
    <location>
        <position position="620"/>
    </location>
    <ligand>
        <name>Ca(2+)</name>
        <dbReference type="ChEBI" id="CHEBI:29108"/>
        <label>3</label>
    </ligand>
</feature>
<keyword evidence="4" id="KW-0378">Hydrolase</keyword>
<dbReference type="InterPro" id="IPR024079">
    <property type="entry name" value="MetalloPept_cat_dom_sf"/>
</dbReference>
<feature type="binding site" evidence="9">
    <location>
        <position position="620"/>
    </location>
    <ligand>
        <name>Ca(2+)</name>
        <dbReference type="ChEBI" id="CHEBI:29108"/>
        <label>1</label>
    </ligand>
</feature>
<evidence type="ECO:0000256" key="8">
    <source>
        <dbReference type="PIRSR" id="PIRSR621190-1"/>
    </source>
</evidence>
<dbReference type="InterPro" id="IPR002227">
    <property type="entry name" value="Tyrosinase_Cu-bd"/>
</dbReference>
<dbReference type="Gene3D" id="3.40.390.10">
    <property type="entry name" value="Collagenase (Catalytic Domain)"/>
    <property type="match status" value="1"/>
</dbReference>
<feature type="active site" evidence="8">
    <location>
        <position position="643"/>
    </location>
</feature>
<dbReference type="Proteomes" id="UP000708148">
    <property type="component" value="Unassembled WGS sequence"/>
</dbReference>
<comment type="cofactor">
    <cofactor evidence="9">
        <name>Ca(2+)</name>
        <dbReference type="ChEBI" id="CHEBI:29108"/>
    </cofactor>
    <text evidence="9">Can bind about 5 Ca(2+) ions per subunit.</text>
</comment>
<evidence type="ECO:0000256" key="5">
    <source>
        <dbReference type="ARBA" id="ARBA00022833"/>
    </source>
</evidence>
<keyword evidence="7" id="KW-0482">Metalloprotease</keyword>
<dbReference type="InterPro" id="IPR001818">
    <property type="entry name" value="Pept_M10_metallopeptidase"/>
</dbReference>
<dbReference type="GO" id="GO:0016491">
    <property type="term" value="F:oxidoreductase activity"/>
    <property type="evidence" value="ECO:0007669"/>
    <property type="project" value="InterPro"/>
</dbReference>
<dbReference type="EMBL" id="CAJHUC010001127">
    <property type="protein sequence ID" value="CAD7699860.1"/>
    <property type="molecule type" value="Genomic_DNA"/>
</dbReference>
<dbReference type="SUPFAM" id="SSF55486">
    <property type="entry name" value="Metalloproteases ('zincins'), catalytic domain"/>
    <property type="match status" value="1"/>
</dbReference>
<evidence type="ECO:0000256" key="7">
    <source>
        <dbReference type="ARBA" id="ARBA00023049"/>
    </source>
</evidence>
<dbReference type="AlphaFoldDB" id="A0A8S1IXD9"/>
<name>A0A8S1IXD9_9CHLO</name>
<evidence type="ECO:0000256" key="1">
    <source>
        <dbReference type="ARBA" id="ARBA00009614"/>
    </source>
</evidence>
<dbReference type="InterPro" id="IPR006026">
    <property type="entry name" value="Peptidase_Metallo"/>
</dbReference>
<dbReference type="InterPro" id="IPR021190">
    <property type="entry name" value="Pept_M10A"/>
</dbReference>
<keyword evidence="12" id="KW-1185">Reference proteome</keyword>
<dbReference type="Gene3D" id="1.10.101.10">
    <property type="entry name" value="PGBD-like superfamily/PGBD"/>
    <property type="match status" value="1"/>
</dbReference>
<dbReference type="PROSITE" id="PS00497">
    <property type="entry name" value="TYROSINASE_1"/>
    <property type="match status" value="1"/>
</dbReference>
<reference evidence="11" key="1">
    <citation type="submission" date="2020-12" db="EMBL/GenBank/DDBJ databases">
        <authorList>
            <person name="Iha C."/>
        </authorList>
    </citation>
    <scope>NUCLEOTIDE SEQUENCE</scope>
</reference>
<gene>
    <name evidence="11" type="ORF">OSTQU699_LOCUS5219</name>
</gene>
<dbReference type="Gene3D" id="1.10.1280.10">
    <property type="entry name" value="Di-copper center containing domain from catechol oxidase"/>
    <property type="match status" value="1"/>
</dbReference>
<evidence type="ECO:0000256" key="4">
    <source>
        <dbReference type="ARBA" id="ARBA00022801"/>
    </source>
</evidence>
<dbReference type="GO" id="GO:0004222">
    <property type="term" value="F:metalloendopeptidase activity"/>
    <property type="evidence" value="ECO:0007669"/>
    <property type="project" value="InterPro"/>
</dbReference>
<evidence type="ECO:0000313" key="12">
    <source>
        <dbReference type="Proteomes" id="UP000708148"/>
    </source>
</evidence>
<evidence type="ECO:0000256" key="9">
    <source>
        <dbReference type="PIRSR" id="PIRSR621190-2"/>
    </source>
</evidence>
<feature type="binding site" evidence="9">
    <location>
        <position position="642"/>
    </location>
    <ligand>
        <name>Zn(2+)</name>
        <dbReference type="ChEBI" id="CHEBI:29105"/>
        <label>2</label>
        <note>catalytic</note>
    </ligand>
</feature>
<dbReference type="SUPFAM" id="SSF47090">
    <property type="entry name" value="PGBD-like"/>
    <property type="match status" value="1"/>
</dbReference>
<organism evidence="11 12">
    <name type="scientific">Ostreobium quekettii</name>
    <dbReference type="NCBI Taxonomy" id="121088"/>
    <lineage>
        <taxon>Eukaryota</taxon>
        <taxon>Viridiplantae</taxon>
        <taxon>Chlorophyta</taxon>
        <taxon>core chlorophytes</taxon>
        <taxon>Ulvophyceae</taxon>
        <taxon>TCBD clade</taxon>
        <taxon>Bryopsidales</taxon>
        <taxon>Ostreobineae</taxon>
        <taxon>Ostreobiaceae</taxon>
        <taxon>Ostreobium</taxon>
    </lineage>
</organism>
<keyword evidence="5 9" id="KW-0862">Zinc</keyword>
<dbReference type="PANTHER" id="PTHR11474:SF76">
    <property type="entry name" value="SHKT DOMAIN-CONTAINING PROTEIN"/>
    <property type="match status" value="1"/>
</dbReference>
<sequence length="684" mass="77040">MARVTRRDIRQMDVTEQRRFADALDEMMRNPNGPESSVFFEKAGIHGWPGRNADSPARRVWNPYCAHSRESFPIWHRAYLWDFEQALQAADRAVSGRSDPIALPYWDWSRVVNGQVYPNILRDRFRDMEPGLLSPRWRFSAPFDAVEDLANEGYAELNRRVDDVDELWSALAPLEQLVQSALTRNNHYQFAHTFLSSVSSIEDPHNSVHGALGAPMASPAVASFHPIFWLHHCNVDRQLSEYIARRGAQVVKGDFRRNQTDTNVNENLYEDPLEPFRKNNGRDLVYVEDMFEPDILLYDYAERPPDDRSRRVPRPLQMRELPTRAEFVLDMMSIGTHSYELFVFVVPLSEAGGWQPPKHPRDWMGDPNFGGKAAIFGSMGEVCGWCRRRPKISVYADITQALTGRGLSRHDVQIRVMCRNEFGTVLRRRDTNVPMPHIVGPLFEKRDALLEKGSVAAGEVSQLQKFLNKFGWLKGGVDGVFGDATEAAVKAFQQFSGIDGDGVAGPVTIAKILQTRHDDVADQPDEPDQPTYQRGETVEYWVGLGPANLDQDTLEGEIGAAFAAWAEVTGVVFTQVGTREEAKVTVTWADRSPDNFFLFDGPGGALAHSTREYIQFDRAERWLAQGDQPAPGAFHVLPVALHEVGHVLGLTHSGNGDDVMAPYYAGKLELAEGDRQRARELWVA</sequence>
<dbReference type="Pfam" id="PF00413">
    <property type="entry name" value="Peptidase_M10"/>
    <property type="match status" value="1"/>
</dbReference>
<dbReference type="InterPro" id="IPR050316">
    <property type="entry name" value="Tyrosinase/Hemocyanin"/>
</dbReference>
<evidence type="ECO:0000256" key="6">
    <source>
        <dbReference type="ARBA" id="ARBA00023008"/>
    </source>
</evidence>
<comment type="similarity">
    <text evidence="1">Belongs to the peptidase M10A family. Matrix metalloproteinases (MMPs) subfamily.</text>
</comment>
<feature type="binding site" evidence="9">
    <location>
        <position position="601"/>
    </location>
    <ligand>
        <name>Ca(2+)</name>
        <dbReference type="ChEBI" id="CHEBI:29108"/>
        <label>3</label>
    </ligand>
</feature>
<keyword evidence="2" id="KW-0645">Protease</keyword>
<comment type="cofactor">
    <cofactor evidence="9">
        <name>Zn(2+)</name>
        <dbReference type="ChEBI" id="CHEBI:29105"/>
    </cofactor>
    <text evidence="9">Binds 2 Zn(2+) ions per subunit.</text>
</comment>
<keyword evidence="3 9" id="KW-0479">Metal-binding</keyword>
<keyword evidence="9" id="KW-0106">Calcium</keyword>
<dbReference type="InterPro" id="IPR002477">
    <property type="entry name" value="Peptidoglycan-bd-like"/>
</dbReference>
<proteinExistence type="inferred from homology"/>
<dbReference type="SMART" id="SM00235">
    <property type="entry name" value="ZnMc"/>
    <property type="match status" value="1"/>
</dbReference>
<feature type="binding site" evidence="9">
    <location>
        <position position="646"/>
    </location>
    <ligand>
        <name>Zn(2+)</name>
        <dbReference type="ChEBI" id="CHEBI:29105"/>
        <label>2</label>
        <note>catalytic</note>
    </ligand>
</feature>
<evidence type="ECO:0000256" key="2">
    <source>
        <dbReference type="ARBA" id="ARBA00022670"/>
    </source>
</evidence>
<dbReference type="GO" id="GO:0006508">
    <property type="term" value="P:proteolysis"/>
    <property type="evidence" value="ECO:0007669"/>
    <property type="project" value="UniProtKB-KW"/>
</dbReference>
<evidence type="ECO:0000256" key="3">
    <source>
        <dbReference type="ARBA" id="ARBA00022723"/>
    </source>
</evidence>
<dbReference type="Pfam" id="PF00264">
    <property type="entry name" value="Tyrosinase"/>
    <property type="match status" value="1"/>
</dbReference>
<dbReference type="GO" id="GO:0031012">
    <property type="term" value="C:extracellular matrix"/>
    <property type="evidence" value="ECO:0007669"/>
    <property type="project" value="InterPro"/>
</dbReference>
<dbReference type="InterPro" id="IPR036366">
    <property type="entry name" value="PGBDSf"/>
</dbReference>
<comment type="caution">
    <text evidence="11">The sequence shown here is derived from an EMBL/GenBank/DDBJ whole genome shotgun (WGS) entry which is preliminary data.</text>
</comment>
<feature type="binding site" evidence="9">
    <location>
        <position position="652"/>
    </location>
    <ligand>
        <name>Zn(2+)</name>
        <dbReference type="ChEBI" id="CHEBI:29105"/>
        <label>2</label>
        <note>catalytic</note>
    </ligand>
</feature>
<feature type="binding site" evidence="9">
    <location>
        <position position="617"/>
    </location>
    <ligand>
        <name>Ca(2+)</name>
        <dbReference type="ChEBI" id="CHEBI:29108"/>
        <label>3</label>
    </ligand>
</feature>
<feature type="domain" description="Tyrosinase copper-binding" evidence="10">
    <location>
        <begin position="67"/>
        <end position="84"/>
    </location>
</feature>
<dbReference type="Pfam" id="PF01471">
    <property type="entry name" value="PG_binding_1"/>
    <property type="match status" value="1"/>
</dbReference>
<evidence type="ECO:0000259" key="10">
    <source>
        <dbReference type="PROSITE" id="PS00497"/>
    </source>
</evidence>
<dbReference type="GO" id="GO:0008270">
    <property type="term" value="F:zinc ion binding"/>
    <property type="evidence" value="ECO:0007669"/>
    <property type="project" value="InterPro"/>
</dbReference>